<keyword evidence="4" id="KW-1185">Reference proteome</keyword>
<organism evidence="3 4">
    <name type="scientific">Stylosanthes scabra</name>
    <dbReference type="NCBI Taxonomy" id="79078"/>
    <lineage>
        <taxon>Eukaryota</taxon>
        <taxon>Viridiplantae</taxon>
        <taxon>Streptophyta</taxon>
        <taxon>Embryophyta</taxon>
        <taxon>Tracheophyta</taxon>
        <taxon>Spermatophyta</taxon>
        <taxon>Magnoliopsida</taxon>
        <taxon>eudicotyledons</taxon>
        <taxon>Gunneridae</taxon>
        <taxon>Pentapetalae</taxon>
        <taxon>rosids</taxon>
        <taxon>fabids</taxon>
        <taxon>Fabales</taxon>
        <taxon>Fabaceae</taxon>
        <taxon>Papilionoideae</taxon>
        <taxon>50 kb inversion clade</taxon>
        <taxon>dalbergioids sensu lato</taxon>
        <taxon>Dalbergieae</taxon>
        <taxon>Pterocarpus clade</taxon>
        <taxon>Stylosanthes</taxon>
    </lineage>
</organism>
<proteinExistence type="predicted"/>
<evidence type="ECO:0000313" key="4">
    <source>
        <dbReference type="Proteomes" id="UP001341840"/>
    </source>
</evidence>
<gene>
    <name evidence="3" type="ORF">PIB30_056207</name>
</gene>
<feature type="coiled-coil region" evidence="1">
    <location>
        <begin position="46"/>
        <end position="73"/>
    </location>
</feature>
<feature type="region of interest" description="Disordered" evidence="2">
    <location>
        <begin position="126"/>
        <end position="161"/>
    </location>
</feature>
<reference evidence="3 4" key="1">
    <citation type="journal article" date="2023" name="Plants (Basel)">
        <title>Bridging the Gap: Combining Genomics and Transcriptomics Approaches to Understand Stylosanthes scabra, an Orphan Legume from the Brazilian Caatinga.</title>
        <authorList>
            <person name="Ferreira-Neto J.R.C."/>
            <person name="da Silva M.D."/>
            <person name="Binneck E."/>
            <person name="de Melo N.F."/>
            <person name="da Silva R.H."/>
            <person name="de Melo A.L.T.M."/>
            <person name="Pandolfi V."/>
            <person name="Bustamante F.O."/>
            <person name="Brasileiro-Vidal A.C."/>
            <person name="Benko-Iseppon A.M."/>
        </authorList>
    </citation>
    <scope>NUCLEOTIDE SEQUENCE [LARGE SCALE GENOMIC DNA]</scope>
    <source>
        <tissue evidence="3">Leaves</tissue>
    </source>
</reference>
<dbReference type="EMBL" id="JASCZI010272307">
    <property type="protein sequence ID" value="MED6221588.1"/>
    <property type="molecule type" value="Genomic_DNA"/>
</dbReference>
<feature type="compositionally biased region" description="Polar residues" evidence="2">
    <location>
        <begin position="137"/>
        <end position="161"/>
    </location>
</feature>
<dbReference type="Proteomes" id="UP001341840">
    <property type="component" value="Unassembled WGS sequence"/>
</dbReference>
<evidence type="ECO:0000256" key="1">
    <source>
        <dbReference type="SAM" id="Coils"/>
    </source>
</evidence>
<accession>A0ABU6ZHZ3</accession>
<name>A0ABU6ZHZ3_9FABA</name>
<keyword evidence="1" id="KW-0175">Coiled coil</keyword>
<evidence type="ECO:0000313" key="3">
    <source>
        <dbReference type="EMBL" id="MED6221588.1"/>
    </source>
</evidence>
<comment type="caution">
    <text evidence="3">The sequence shown here is derived from an EMBL/GenBank/DDBJ whole genome shotgun (WGS) entry which is preliminary data.</text>
</comment>
<evidence type="ECO:0000256" key="2">
    <source>
        <dbReference type="SAM" id="MobiDB-lite"/>
    </source>
</evidence>
<sequence>MVFMEVYYKLKKKTEEGEENRGTEKLGSTKTHQARLSLNHAGAWVQEEQRAKNAQQKEQLQKFQEEQRAKNAQLTHVLAGMSLDCQSGNMYTHWGLQQSNQNLASIAPAKIPRMIRENFQAARPLFHGMLRTRPSERSSSPLDQQAPPSANTPREPNADNN</sequence>
<protein>
    <submittedName>
        <fullName evidence="3">Uncharacterized protein</fullName>
    </submittedName>
</protein>